<comment type="caution">
    <text evidence="6">The sequence shown here is derived from an EMBL/GenBank/DDBJ whole genome shotgun (WGS) entry which is preliminary data.</text>
</comment>
<keyword evidence="7" id="KW-1185">Reference proteome</keyword>
<proteinExistence type="predicted"/>
<dbReference type="EMBL" id="JAAGAX010000008">
    <property type="protein sequence ID" value="KAF2307898.1"/>
    <property type="molecule type" value="Genomic_DNA"/>
</dbReference>
<dbReference type="InterPro" id="IPR041118">
    <property type="entry name" value="Rx_N"/>
</dbReference>
<dbReference type="AlphaFoldDB" id="A0A6A6M5T6"/>
<evidence type="ECO:0000313" key="6">
    <source>
        <dbReference type="EMBL" id="KAF2307898.1"/>
    </source>
</evidence>
<dbReference type="InterPro" id="IPR027417">
    <property type="entry name" value="P-loop_NTPase"/>
</dbReference>
<name>A0A6A6M5T6_HEVBR</name>
<keyword evidence="4" id="KW-0067">ATP-binding</keyword>
<sequence length="170" mass="19835">MAESFLIDIAENVFRKLGSLALEEFSFAWGLRSDLEKIKKILVVINAVLFDAEEHQLRSQQIQFWLGMLKDVLYDAEDVVDEFECEALRRKVVESGKPLERSAFKGEQEKQNPNLIRIGEEIVRKCKGIPLAVITLANLLYSVTDEHDWEFIRVMKYGNWNRKKRIFCLL</sequence>
<dbReference type="Pfam" id="PF18052">
    <property type="entry name" value="Rx_N"/>
    <property type="match status" value="1"/>
</dbReference>
<dbReference type="PANTHER" id="PTHR36766:SF61">
    <property type="entry name" value="NB-ARC DOMAIN DISEASE RESISTANCE PROTEIN"/>
    <property type="match status" value="1"/>
</dbReference>
<dbReference type="PANTHER" id="PTHR36766">
    <property type="entry name" value="PLANT BROAD-SPECTRUM MILDEW RESISTANCE PROTEIN RPW8"/>
    <property type="match status" value="1"/>
</dbReference>
<evidence type="ECO:0000259" key="5">
    <source>
        <dbReference type="Pfam" id="PF18052"/>
    </source>
</evidence>
<evidence type="ECO:0000256" key="1">
    <source>
        <dbReference type="ARBA" id="ARBA00022737"/>
    </source>
</evidence>
<feature type="domain" description="Disease resistance N-terminal" evidence="5">
    <location>
        <begin position="11"/>
        <end position="97"/>
    </location>
</feature>
<gene>
    <name evidence="6" type="ORF">GH714_033248</name>
</gene>
<evidence type="ECO:0000256" key="4">
    <source>
        <dbReference type="ARBA" id="ARBA00022840"/>
    </source>
</evidence>
<protein>
    <recommendedName>
        <fullName evidence="5">Disease resistance N-terminal domain-containing protein</fullName>
    </recommendedName>
</protein>
<dbReference type="GO" id="GO:0043531">
    <property type="term" value="F:ADP binding"/>
    <property type="evidence" value="ECO:0007669"/>
    <property type="project" value="InterPro"/>
</dbReference>
<keyword evidence="2" id="KW-0547">Nucleotide-binding</keyword>
<dbReference type="GO" id="GO:0006952">
    <property type="term" value="P:defense response"/>
    <property type="evidence" value="ECO:0007669"/>
    <property type="project" value="UniProtKB-KW"/>
</dbReference>
<dbReference type="Proteomes" id="UP000467840">
    <property type="component" value="Chromosome 9"/>
</dbReference>
<organism evidence="6 7">
    <name type="scientific">Hevea brasiliensis</name>
    <name type="common">Para rubber tree</name>
    <name type="synonym">Siphonia brasiliensis</name>
    <dbReference type="NCBI Taxonomy" id="3981"/>
    <lineage>
        <taxon>Eukaryota</taxon>
        <taxon>Viridiplantae</taxon>
        <taxon>Streptophyta</taxon>
        <taxon>Embryophyta</taxon>
        <taxon>Tracheophyta</taxon>
        <taxon>Spermatophyta</taxon>
        <taxon>Magnoliopsida</taxon>
        <taxon>eudicotyledons</taxon>
        <taxon>Gunneridae</taxon>
        <taxon>Pentapetalae</taxon>
        <taxon>rosids</taxon>
        <taxon>fabids</taxon>
        <taxon>Malpighiales</taxon>
        <taxon>Euphorbiaceae</taxon>
        <taxon>Crotonoideae</taxon>
        <taxon>Micrandreae</taxon>
        <taxon>Hevea</taxon>
    </lineage>
</organism>
<dbReference type="GO" id="GO:0005524">
    <property type="term" value="F:ATP binding"/>
    <property type="evidence" value="ECO:0007669"/>
    <property type="project" value="UniProtKB-KW"/>
</dbReference>
<keyword evidence="1" id="KW-0677">Repeat</keyword>
<keyword evidence="3" id="KW-0611">Plant defense</keyword>
<evidence type="ECO:0000256" key="3">
    <source>
        <dbReference type="ARBA" id="ARBA00022821"/>
    </source>
</evidence>
<dbReference type="Gene3D" id="1.20.5.4130">
    <property type="match status" value="1"/>
</dbReference>
<evidence type="ECO:0000313" key="7">
    <source>
        <dbReference type="Proteomes" id="UP000467840"/>
    </source>
</evidence>
<dbReference type="SUPFAM" id="SSF52540">
    <property type="entry name" value="P-loop containing nucleoside triphosphate hydrolases"/>
    <property type="match status" value="1"/>
</dbReference>
<accession>A0A6A6M5T6</accession>
<reference evidence="6 7" key="1">
    <citation type="journal article" date="2020" name="Mol. Plant">
        <title>The Chromosome-Based Rubber Tree Genome Provides New Insights into Spurge Genome Evolution and Rubber Biosynthesis.</title>
        <authorList>
            <person name="Liu J."/>
            <person name="Shi C."/>
            <person name="Shi C.C."/>
            <person name="Li W."/>
            <person name="Zhang Q.J."/>
            <person name="Zhang Y."/>
            <person name="Li K."/>
            <person name="Lu H.F."/>
            <person name="Shi C."/>
            <person name="Zhu S.T."/>
            <person name="Xiao Z.Y."/>
            <person name="Nan H."/>
            <person name="Yue Y."/>
            <person name="Zhu X.G."/>
            <person name="Wu Y."/>
            <person name="Hong X.N."/>
            <person name="Fan G.Y."/>
            <person name="Tong Y."/>
            <person name="Zhang D."/>
            <person name="Mao C.L."/>
            <person name="Liu Y.L."/>
            <person name="Hao S.J."/>
            <person name="Liu W.Q."/>
            <person name="Lv M.Q."/>
            <person name="Zhang H.B."/>
            <person name="Liu Y."/>
            <person name="Hu-Tang G.R."/>
            <person name="Wang J.P."/>
            <person name="Wang J.H."/>
            <person name="Sun Y.H."/>
            <person name="Ni S.B."/>
            <person name="Chen W.B."/>
            <person name="Zhang X.C."/>
            <person name="Jiao Y.N."/>
            <person name="Eichler E.E."/>
            <person name="Li G.H."/>
            <person name="Liu X."/>
            <person name="Gao L.Z."/>
        </authorList>
    </citation>
    <scope>NUCLEOTIDE SEQUENCE [LARGE SCALE GENOMIC DNA]</scope>
    <source>
        <strain evidence="7">cv. GT1</strain>
        <tissue evidence="6">Leaf</tissue>
    </source>
</reference>
<evidence type="ECO:0000256" key="2">
    <source>
        <dbReference type="ARBA" id="ARBA00022741"/>
    </source>
</evidence>